<keyword evidence="8 16" id="KW-1133">Transmembrane helix</keyword>
<keyword evidence="13 16" id="KW-0868">Chloride</keyword>
<feature type="transmembrane region" description="Helical" evidence="16">
    <location>
        <begin position="93"/>
        <end position="113"/>
    </location>
</feature>
<dbReference type="GO" id="GO:0005794">
    <property type="term" value="C:Golgi apparatus"/>
    <property type="evidence" value="ECO:0007669"/>
    <property type="project" value="TreeGrafter"/>
</dbReference>
<evidence type="ECO:0000256" key="12">
    <source>
        <dbReference type="ARBA" id="ARBA00023173"/>
    </source>
</evidence>
<keyword evidence="14" id="KW-0407">Ion channel</keyword>
<feature type="transmembrane region" description="Helical" evidence="16">
    <location>
        <begin position="422"/>
        <end position="443"/>
    </location>
</feature>
<dbReference type="InterPro" id="IPR050368">
    <property type="entry name" value="ClC-type_chloride_channel"/>
</dbReference>
<dbReference type="PANTHER" id="PTHR43427:SF3">
    <property type="entry name" value="CHLORIDE CHANNEL PROTEIN CLC-F"/>
    <property type="match status" value="1"/>
</dbReference>
<dbReference type="GO" id="GO:0005254">
    <property type="term" value="F:chloride channel activity"/>
    <property type="evidence" value="ECO:0007669"/>
    <property type="project" value="UniProtKB-UniRule"/>
</dbReference>
<evidence type="ECO:0000256" key="13">
    <source>
        <dbReference type="ARBA" id="ARBA00023214"/>
    </source>
</evidence>
<evidence type="ECO:0000256" key="11">
    <source>
        <dbReference type="ARBA" id="ARBA00023136"/>
    </source>
</evidence>
<keyword evidence="5 16" id="KW-0812">Transmembrane</keyword>
<reference evidence="19 20" key="1">
    <citation type="submission" date="2020-09" db="EMBL/GenBank/DDBJ databases">
        <title>De no assembly of potato wild relative species, Solanum commersonii.</title>
        <authorList>
            <person name="Cho K."/>
        </authorList>
    </citation>
    <scope>NUCLEOTIDE SEQUENCE [LARGE SCALE GENOMIC DNA]</scope>
    <source>
        <strain evidence="19">LZ3.2</strain>
        <tissue evidence="19">Leaf</tissue>
    </source>
</reference>
<keyword evidence="9 16" id="KW-0406">Ion transport</keyword>
<dbReference type="CDD" id="cd04592">
    <property type="entry name" value="CBS_pair_voltage-gated_CLC_euk_bac"/>
    <property type="match status" value="1"/>
</dbReference>
<dbReference type="SUPFAM" id="SSF81340">
    <property type="entry name" value="Clc chloride channel"/>
    <property type="match status" value="1"/>
</dbReference>
<evidence type="ECO:0000256" key="3">
    <source>
        <dbReference type="ARBA" id="ARBA00011738"/>
    </source>
</evidence>
<dbReference type="SUPFAM" id="SSF54631">
    <property type="entry name" value="CBS-domain pair"/>
    <property type="match status" value="1"/>
</dbReference>
<feature type="domain" description="CBS" evidence="18">
    <location>
        <begin position="586"/>
        <end position="643"/>
    </location>
</feature>
<feature type="region of interest" description="Disordered" evidence="17">
    <location>
        <begin position="1"/>
        <end position="39"/>
    </location>
</feature>
<evidence type="ECO:0000256" key="6">
    <source>
        <dbReference type="ARBA" id="ARBA00022737"/>
    </source>
</evidence>
<evidence type="ECO:0000256" key="2">
    <source>
        <dbReference type="ARBA" id="ARBA00009476"/>
    </source>
</evidence>
<dbReference type="Pfam" id="PF00571">
    <property type="entry name" value="CBS"/>
    <property type="match status" value="1"/>
</dbReference>
<gene>
    <name evidence="19" type="ORF">H5410_049449</name>
</gene>
<protein>
    <recommendedName>
        <fullName evidence="16">Chloride channel protein</fullName>
    </recommendedName>
</protein>
<evidence type="ECO:0000256" key="10">
    <source>
        <dbReference type="ARBA" id="ARBA00023122"/>
    </source>
</evidence>
<feature type="transmembrane region" description="Helical" evidence="16">
    <location>
        <begin position="495"/>
        <end position="516"/>
    </location>
</feature>
<evidence type="ECO:0000256" key="4">
    <source>
        <dbReference type="ARBA" id="ARBA00022448"/>
    </source>
</evidence>
<evidence type="ECO:0000256" key="7">
    <source>
        <dbReference type="ARBA" id="ARBA00022882"/>
    </source>
</evidence>
<dbReference type="Gene3D" id="1.10.3080.10">
    <property type="entry name" value="Clc chloride channel"/>
    <property type="match status" value="1"/>
</dbReference>
<feature type="transmembrane region" description="Helical" evidence="16">
    <location>
        <begin position="361"/>
        <end position="382"/>
    </location>
</feature>
<keyword evidence="11 16" id="KW-0472">Membrane</keyword>
<dbReference type="InterPro" id="IPR001807">
    <property type="entry name" value="ClC"/>
</dbReference>
<comment type="subcellular location">
    <subcellularLocation>
        <location evidence="1 16">Membrane</location>
        <topology evidence="1 16">Multi-pass membrane protein</topology>
    </subcellularLocation>
</comment>
<feature type="transmembrane region" description="Helical" evidence="16">
    <location>
        <begin position="145"/>
        <end position="166"/>
    </location>
</feature>
<comment type="subunit">
    <text evidence="3">Homodimer.</text>
</comment>
<evidence type="ECO:0000256" key="15">
    <source>
        <dbReference type="PROSITE-ProRule" id="PRU00703"/>
    </source>
</evidence>
<dbReference type="PROSITE" id="PS51371">
    <property type="entry name" value="CBS"/>
    <property type="match status" value="1"/>
</dbReference>
<dbReference type="InterPro" id="IPR000644">
    <property type="entry name" value="CBS_dom"/>
</dbReference>
<comment type="caution">
    <text evidence="19">The sequence shown here is derived from an EMBL/GenBank/DDBJ whole genome shotgun (WGS) entry which is preliminary data.</text>
</comment>
<keyword evidence="12" id="KW-0869">Chloride channel</keyword>
<dbReference type="PRINTS" id="PR00762">
    <property type="entry name" value="CLCHANNEL"/>
</dbReference>
<evidence type="ECO:0000259" key="18">
    <source>
        <dbReference type="PROSITE" id="PS51371"/>
    </source>
</evidence>
<evidence type="ECO:0000256" key="17">
    <source>
        <dbReference type="SAM" id="MobiDB-lite"/>
    </source>
</evidence>
<feature type="region of interest" description="Disordered" evidence="17">
    <location>
        <begin position="53"/>
        <end position="83"/>
    </location>
</feature>
<evidence type="ECO:0000256" key="9">
    <source>
        <dbReference type="ARBA" id="ARBA00023065"/>
    </source>
</evidence>
<dbReference type="CDD" id="cd00400">
    <property type="entry name" value="Voltage_gated_ClC"/>
    <property type="match status" value="1"/>
</dbReference>
<dbReference type="InterPro" id="IPR014743">
    <property type="entry name" value="Cl-channel_core"/>
</dbReference>
<name>A0A9J5WV45_SOLCO</name>
<feature type="compositionally biased region" description="Polar residues" evidence="17">
    <location>
        <begin position="64"/>
        <end position="76"/>
    </location>
</feature>
<dbReference type="PANTHER" id="PTHR43427">
    <property type="entry name" value="CHLORIDE CHANNEL PROTEIN CLC-E"/>
    <property type="match status" value="1"/>
</dbReference>
<dbReference type="AlphaFoldDB" id="A0A9J5WV45"/>
<evidence type="ECO:0000256" key="5">
    <source>
        <dbReference type="ARBA" id="ARBA00022692"/>
    </source>
</evidence>
<evidence type="ECO:0000256" key="1">
    <source>
        <dbReference type="ARBA" id="ARBA00004141"/>
    </source>
</evidence>
<keyword evidence="20" id="KW-1185">Reference proteome</keyword>
<dbReference type="OrthoDB" id="4564at2759"/>
<keyword evidence="10 15" id="KW-0129">CBS domain</keyword>
<comment type="similarity">
    <text evidence="2 16">Belongs to the chloride channel (TC 2.A.49) family.</text>
</comment>
<feature type="transmembrane region" description="Helical" evidence="16">
    <location>
        <begin position="319"/>
        <end position="341"/>
    </location>
</feature>
<evidence type="ECO:0000313" key="19">
    <source>
        <dbReference type="EMBL" id="KAG5578822.1"/>
    </source>
</evidence>
<dbReference type="Proteomes" id="UP000824120">
    <property type="component" value="Chromosome 10"/>
</dbReference>
<dbReference type="EMBL" id="JACXVP010000010">
    <property type="protein sequence ID" value="KAG5578822.1"/>
    <property type="molecule type" value="Genomic_DNA"/>
</dbReference>
<dbReference type="Pfam" id="PF00654">
    <property type="entry name" value="Voltage_CLC"/>
    <property type="match status" value="1"/>
</dbReference>
<keyword evidence="4 16" id="KW-0813">Transport</keyword>
<dbReference type="InterPro" id="IPR046342">
    <property type="entry name" value="CBS_dom_sf"/>
</dbReference>
<comment type="caution">
    <text evidence="16">Lacks conserved residue(s) required for the propagation of feature annotation.</text>
</comment>
<evidence type="ECO:0000256" key="16">
    <source>
        <dbReference type="RuleBase" id="RU361221"/>
    </source>
</evidence>
<keyword evidence="6" id="KW-0677">Repeat</keyword>
<dbReference type="Gene3D" id="3.10.580.10">
    <property type="entry name" value="CBS-domain"/>
    <property type="match status" value="1"/>
</dbReference>
<feature type="transmembrane region" description="Helical" evidence="16">
    <location>
        <begin position="278"/>
        <end position="298"/>
    </location>
</feature>
<feature type="transmembrane region" description="Helical" evidence="16">
    <location>
        <begin position="464"/>
        <end position="489"/>
    </location>
</feature>
<evidence type="ECO:0000313" key="20">
    <source>
        <dbReference type="Proteomes" id="UP000824120"/>
    </source>
</evidence>
<organism evidence="19 20">
    <name type="scientific">Solanum commersonii</name>
    <name type="common">Commerson's wild potato</name>
    <name type="synonym">Commerson's nightshade</name>
    <dbReference type="NCBI Taxonomy" id="4109"/>
    <lineage>
        <taxon>Eukaryota</taxon>
        <taxon>Viridiplantae</taxon>
        <taxon>Streptophyta</taxon>
        <taxon>Embryophyta</taxon>
        <taxon>Tracheophyta</taxon>
        <taxon>Spermatophyta</taxon>
        <taxon>Magnoliopsida</taxon>
        <taxon>eudicotyledons</taxon>
        <taxon>Gunneridae</taxon>
        <taxon>Pentapetalae</taxon>
        <taxon>asterids</taxon>
        <taxon>lamiids</taxon>
        <taxon>Solanales</taxon>
        <taxon>Solanaceae</taxon>
        <taxon>Solanoideae</taxon>
        <taxon>Solaneae</taxon>
        <taxon>Solanum</taxon>
    </lineage>
</organism>
<dbReference type="GO" id="GO:0034707">
    <property type="term" value="C:chloride channel complex"/>
    <property type="evidence" value="ECO:0007669"/>
    <property type="project" value="UniProtKB-KW"/>
</dbReference>
<dbReference type="GO" id="GO:0009507">
    <property type="term" value="C:chloroplast"/>
    <property type="evidence" value="ECO:0007669"/>
    <property type="project" value="TreeGrafter"/>
</dbReference>
<evidence type="ECO:0000256" key="8">
    <source>
        <dbReference type="ARBA" id="ARBA00022989"/>
    </source>
</evidence>
<proteinExistence type="inferred from homology"/>
<sequence length="756" mass="80833">MSGGEYSDRNVLLRSNSSASDGDLEGQFPHRTGNKGITDLLKRLDRGFSNRRLSSVKRSDRDQPSSSDHGVSSSATGDCRDDEILGNSAPPEWALLLVGCLLGLATGLCVAGFNRGVHVVHEWAWAGTPNEGAAWLRLQRLADTWHRILLIPVLGGVIVGMLHGLLEILDQITQSSSSQGQGFDLLAGVFPTVKAIQAAVTLGTGCSLGPEGPSVDIGKSCAYGCSMMMENNRERRIALVAAGAAAGIASGFNAAVAGCFFAIETVLRPLRAENSPPFTTAMIILASVISSTVSNAVLGEKQAFTVPTYDMRSAAELPLYLILGMLCGAVSVVFTRLVTWFSKAFQFLKEKFGLSDVVCPALGGLGAGVIALRYPGILYWGFTNVDEILHTGKTASAPGIWLLAQLAAAKVVATALCKGSGLVGGLYAPSLMIGAAVGAVFGGSAGELINSAIPGTTAIAQPQAYALVGMAATLASVCSVPLTSVLLLFELTKDYRILLPLMGAVGLAIWVPSVTIQAKEVEASDTKYVSKGYSVLSPDDEKNEGSDWRHTNERNDLELSVIGYHSSHESLDEGLILEDLKVSQAMLNDYLKVSPNQTVKEALECMHDGRESFVIVVNAEDYLEGILTYGDIKRSLFSNSGDSSNRDLALKNADTCLVSSICTRGINYRGQECGLLTCYPDTDLAIAKQIMVAKGIKQLPVIKRGGDLKRERKHKIIAVLHYESIKESIRNEISRRKSVYQQREEDNDKQMVTNGH</sequence>
<evidence type="ECO:0000256" key="14">
    <source>
        <dbReference type="ARBA" id="ARBA00023303"/>
    </source>
</evidence>
<dbReference type="FunFam" id="1.10.3080.10:FF:000008">
    <property type="entry name" value="Chloride channel protein"/>
    <property type="match status" value="1"/>
</dbReference>
<feature type="transmembrane region" description="Helical" evidence="16">
    <location>
        <begin position="237"/>
        <end position="263"/>
    </location>
</feature>
<keyword evidence="7" id="KW-0851">Voltage-gated channel</keyword>
<accession>A0A9J5WV45</accession>
<dbReference type="SMART" id="SM00116">
    <property type="entry name" value="CBS"/>
    <property type="match status" value="2"/>
</dbReference>